<accession>A0ABU0B639</accession>
<evidence type="ECO:0000313" key="1">
    <source>
        <dbReference type="EMBL" id="MDQ0301287.1"/>
    </source>
</evidence>
<dbReference type="Gene3D" id="1.10.238.160">
    <property type="match status" value="1"/>
</dbReference>
<comment type="caution">
    <text evidence="1">The sequence shown here is derived from an EMBL/GenBank/DDBJ whole genome shotgun (WGS) entry which is preliminary data.</text>
</comment>
<dbReference type="Pfam" id="PF05930">
    <property type="entry name" value="Phage_AlpA"/>
    <property type="match status" value="1"/>
</dbReference>
<reference evidence="1 2" key="1">
    <citation type="submission" date="2023-07" db="EMBL/GenBank/DDBJ databases">
        <title>Genomic Encyclopedia of Type Strains, Phase IV (KMG-IV): sequencing the most valuable type-strain genomes for metagenomic binning, comparative biology and taxonomic classification.</title>
        <authorList>
            <person name="Goeker M."/>
        </authorList>
    </citation>
    <scope>NUCLEOTIDE SEQUENCE [LARGE SCALE GENOMIC DNA]</scope>
    <source>
        <strain evidence="1 2">DSM 2457</strain>
    </source>
</reference>
<dbReference type="RefSeq" id="WP_307017521.1">
    <property type="nucleotide sequence ID" value="NZ_JAUSUI010000001.1"/>
</dbReference>
<dbReference type="Proteomes" id="UP001224682">
    <property type="component" value="Unassembled WGS sequence"/>
</dbReference>
<gene>
    <name evidence="1" type="ORF">J2S75_000298</name>
</gene>
<protein>
    <submittedName>
        <fullName evidence="1">Prophage regulatory protein</fullName>
    </submittedName>
</protein>
<sequence>MSASPRRLALIPEARPARLLSLHDVCDRTGRSRWWVRGAILEGRFPKPVSTGSRSPRWVEHEIEEWIEKLIQQRDATRGAA</sequence>
<evidence type="ECO:0000313" key="2">
    <source>
        <dbReference type="Proteomes" id="UP001224682"/>
    </source>
</evidence>
<dbReference type="InterPro" id="IPR010260">
    <property type="entry name" value="AlpA"/>
</dbReference>
<organism evidence="1 2">
    <name type="scientific">Ancylobacter polymorphus</name>
    <dbReference type="NCBI Taxonomy" id="223390"/>
    <lineage>
        <taxon>Bacteria</taxon>
        <taxon>Pseudomonadati</taxon>
        <taxon>Pseudomonadota</taxon>
        <taxon>Alphaproteobacteria</taxon>
        <taxon>Hyphomicrobiales</taxon>
        <taxon>Xanthobacteraceae</taxon>
        <taxon>Ancylobacter</taxon>
    </lineage>
</organism>
<name>A0ABU0B639_9HYPH</name>
<proteinExistence type="predicted"/>
<keyword evidence="2" id="KW-1185">Reference proteome</keyword>
<dbReference type="EMBL" id="JAUSUI010000001">
    <property type="protein sequence ID" value="MDQ0301287.1"/>
    <property type="molecule type" value="Genomic_DNA"/>
</dbReference>